<dbReference type="Gramene" id="RHC04H1G1890.2.1">
    <property type="protein sequence ID" value="RHC04H1G1890.2.1.cds.1"/>
    <property type="gene ID" value="RHC04H1G1890.2"/>
</dbReference>
<dbReference type="Gramene" id="PGSC0003DMT400018763">
    <property type="protein sequence ID" value="PGSC0003DMT400018763"/>
    <property type="gene ID" value="PGSC0003DMG400007273"/>
</dbReference>
<accession>M1AB39</accession>
<reference evidence="2" key="1">
    <citation type="journal article" date="2011" name="Nature">
        <title>Genome sequence and analysis of the tuber crop potato.</title>
        <authorList>
            <consortium name="The Potato Genome Sequencing Consortium"/>
        </authorList>
    </citation>
    <scope>NUCLEOTIDE SEQUENCE [LARGE SCALE GENOMIC DNA]</scope>
    <source>
        <strain evidence="2">cv. DM1-3 516 R44</strain>
    </source>
</reference>
<name>M1AB39_SOLTU</name>
<dbReference type="InParanoid" id="M1AB39"/>
<keyword evidence="2" id="KW-1185">Reference proteome</keyword>
<protein>
    <submittedName>
        <fullName evidence="1">Uncharacterized protein</fullName>
    </submittedName>
</protein>
<evidence type="ECO:0000313" key="1">
    <source>
        <dbReference type="EnsemblPlants" id="PGSC0003DMT400018763"/>
    </source>
</evidence>
<dbReference type="Proteomes" id="UP000011115">
    <property type="component" value="Unassembled WGS sequence"/>
</dbReference>
<dbReference type="EnsemblPlants" id="PGSC0003DMT400018763">
    <property type="protein sequence ID" value="PGSC0003DMT400018763"/>
    <property type="gene ID" value="PGSC0003DMG400007273"/>
</dbReference>
<dbReference type="HOGENOM" id="CLU_1734704_0_0_1"/>
<reference evidence="1" key="2">
    <citation type="submission" date="2015-06" db="UniProtKB">
        <authorList>
            <consortium name="EnsemblPlants"/>
        </authorList>
    </citation>
    <scope>IDENTIFICATION</scope>
    <source>
        <strain evidence="1">DM1-3 516 R44</strain>
    </source>
</reference>
<dbReference type="PaxDb" id="4113-PGSC0003DMT400018763"/>
<evidence type="ECO:0000313" key="2">
    <source>
        <dbReference type="Proteomes" id="UP000011115"/>
    </source>
</evidence>
<proteinExistence type="predicted"/>
<sequence length="151" mass="17018">MCESTTYGLPTCHWFDTGQHVSHFIPFMFRLKKYGDYMQRNLIRMIIVLLLGAQGSNILGRGSSCYSSGDDSKIAWEGASHNWLLDMLAHFILAMESGNSKMDPVYDTMSNEACKVFNATSTLLLVGVLVETPKEKGIVQKFHFKDKPPVY</sequence>
<dbReference type="AlphaFoldDB" id="M1AB39"/>
<organism evidence="1 2">
    <name type="scientific">Solanum tuberosum</name>
    <name type="common">Potato</name>
    <dbReference type="NCBI Taxonomy" id="4113"/>
    <lineage>
        <taxon>Eukaryota</taxon>
        <taxon>Viridiplantae</taxon>
        <taxon>Streptophyta</taxon>
        <taxon>Embryophyta</taxon>
        <taxon>Tracheophyta</taxon>
        <taxon>Spermatophyta</taxon>
        <taxon>Magnoliopsida</taxon>
        <taxon>eudicotyledons</taxon>
        <taxon>Gunneridae</taxon>
        <taxon>Pentapetalae</taxon>
        <taxon>asterids</taxon>
        <taxon>lamiids</taxon>
        <taxon>Solanales</taxon>
        <taxon>Solanaceae</taxon>
        <taxon>Solanoideae</taxon>
        <taxon>Solaneae</taxon>
        <taxon>Solanum</taxon>
    </lineage>
</organism>